<dbReference type="SMART" id="SM00642">
    <property type="entry name" value="Aamy"/>
    <property type="match status" value="1"/>
</dbReference>
<accession>A0A378HY94</accession>
<evidence type="ECO:0000313" key="3">
    <source>
        <dbReference type="Proteomes" id="UP000254968"/>
    </source>
</evidence>
<dbReference type="EMBL" id="UGNV01000001">
    <property type="protein sequence ID" value="STX27859.1"/>
    <property type="molecule type" value="Genomic_DNA"/>
</dbReference>
<feature type="domain" description="Glycosyl hydrolase family 13 catalytic" evidence="1">
    <location>
        <begin position="13"/>
        <end position="336"/>
    </location>
</feature>
<dbReference type="InterPro" id="IPR012767">
    <property type="entry name" value="Trehalose_TreY"/>
</dbReference>
<gene>
    <name evidence="2" type="primary">treY</name>
    <name evidence="2" type="ORF">NCTC13315_00380</name>
</gene>
<dbReference type="InterPro" id="IPR017853">
    <property type="entry name" value="GH"/>
</dbReference>
<name>A0A378HY94_9GAMM</name>
<dbReference type="NCBIfam" id="TIGR02401">
    <property type="entry name" value="trehalose_TreY"/>
    <property type="match status" value="1"/>
</dbReference>
<dbReference type="GO" id="GO:0005992">
    <property type="term" value="P:trehalose biosynthetic process"/>
    <property type="evidence" value="ECO:0007669"/>
    <property type="project" value="TreeGrafter"/>
</dbReference>
<dbReference type="OrthoDB" id="9761577at2"/>
<evidence type="ECO:0000313" key="2">
    <source>
        <dbReference type="EMBL" id="STX27859.1"/>
    </source>
</evidence>
<dbReference type="Proteomes" id="UP000254968">
    <property type="component" value="Unassembled WGS sequence"/>
</dbReference>
<dbReference type="Gene3D" id="3.20.20.80">
    <property type="entry name" value="Glycosidases"/>
    <property type="match status" value="4"/>
</dbReference>
<dbReference type="Pfam" id="PF00128">
    <property type="entry name" value="Alpha-amylase"/>
    <property type="match status" value="1"/>
</dbReference>
<proteinExistence type="predicted"/>
<sequence length="751" mass="87216">MHIPLSTYRVQLNKELPFAKIEEILGYLKKLGISDVYTSPIMQAQPGSSHGYDATNYEKINPDLGGYDGFKRFCLKLQENSLNLCVDIVPNHMASTEHNPYWQDVVKNREKSEHAFLFDINWAGSTDEKLSYRRFFDINELVCMRVEDDEVFKKTHQLLFSLVKENLIQGLRIDHIDGLRSPAKYLKNLKAHTRSDFYIIVEKILGFAETLPDEWPIDGTTGYDFLNRLNQVFVEPAGLKKIISHYQEVTHAQKSVEQIRQDSIILVIEKLFSAEFTNLVNQLKEFIDEYDDEVGIILLQMSAFMPIYRIYGNQEQFSDDEKDLINKIADKINTKRRDLLERIKQVILLQFPPDLSEQQKQLWARWLSNWQVLTGPLMAKGFEDTTCYNFNAFLSLNEVGSAPEYYTRAGHLDDFHEYNELKQQKWPYSLNATSTHDTKRSEDVRARLNVLSELKDEWVSLSTRWIKENHSKKTLLNQEMAPDVIDEFMIYQTLLGIWPIHDANSDLQQRIHNFLTKALRERKSHTTWFAPNEAYEKATMQFFDTLIASQTFLESFTAFQKKVAFFGMYNSLAQIVLKTTAPGVPDFYQGCESWCFSLVDPDNRHPIDYQSIKALESHDSLAQLLKNWEDGRIKFNTTCKLLEIRNSFKEVFLHGKYIPLSTQGGLAKHVIAFAREFDNSYVIVVALRFVTDLLAPFEHWSNAAFSQEDKIILPKLYKREFHSLLTGEKIISTDEAILVADVLKTLPFNIF</sequence>
<organism evidence="2 3">
    <name type="scientific">Legionella beliardensis</name>
    <dbReference type="NCBI Taxonomy" id="91822"/>
    <lineage>
        <taxon>Bacteria</taxon>
        <taxon>Pseudomonadati</taxon>
        <taxon>Pseudomonadota</taxon>
        <taxon>Gammaproteobacteria</taxon>
        <taxon>Legionellales</taxon>
        <taxon>Legionellaceae</taxon>
        <taxon>Legionella</taxon>
    </lineage>
</organism>
<protein>
    <submittedName>
        <fullName evidence="2">Maltooligosyl trehalose synthase</fullName>
        <ecNumber evidence="2">5.4.99.15</ecNumber>
    </submittedName>
</protein>
<reference evidence="2 3" key="1">
    <citation type="submission" date="2018-06" db="EMBL/GenBank/DDBJ databases">
        <authorList>
            <consortium name="Pathogen Informatics"/>
            <person name="Doyle S."/>
        </authorList>
    </citation>
    <scope>NUCLEOTIDE SEQUENCE [LARGE SCALE GENOMIC DNA]</scope>
    <source>
        <strain evidence="2 3">NCTC13315</strain>
    </source>
</reference>
<dbReference type="RefSeq" id="WP_115301648.1">
    <property type="nucleotide sequence ID" value="NZ_CAAAHO010000006.1"/>
</dbReference>
<keyword evidence="3" id="KW-1185">Reference proteome</keyword>
<dbReference type="GO" id="GO:0047470">
    <property type="term" value="F:(1,4)-alpha-D-glucan 1-alpha-D-glucosylmutase activity"/>
    <property type="evidence" value="ECO:0007669"/>
    <property type="project" value="UniProtKB-EC"/>
</dbReference>
<evidence type="ECO:0000259" key="1">
    <source>
        <dbReference type="SMART" id="SM00642"/>
    </source>
</evidence>
<dbReference type="InterPro" id="IPR006047">
    <property type="entry name" value="GH13_cat_dom"/>
</dbReference>
<dbReference type="SUPFAM" id="SSF51445">
    <property type="entry name" value="(Trans)glycosidases"/>
    <property type="match status" value="1"/>
</dbReference>
<dbReference type="EC" id="5.4.99.15" evidence="2"/>
<keyword evidence="2" id="KW-0413">Isomerase</keyword>
<dbReference type="PANTHER" id="PTHR10357:SF216">
    <property type="entry name" value="MALTOOLIGOSYL TREHALOSE SYNTHASE-RELATED"/>
    <property type="match status" value="1"/>
</dbReference>
<dbReference type="PANTHER" id="PTHR10357">
    <property type="entry name" value="ALPHA-AMYLASE FAMILY MEMBER"/>
    <property type="match status" value="1"/>
</dbReference>
<dbReference type="AlphaFoldDB" id="A0A378HY94"/>
<dbReference type="GO" id="GO:0030980">
    <property type="term" value="P:alpha-glucan catabolic process"/>
    <property type="evidence" value="ECO:0007669"/>
    <property type="project" value="TreeGrafter"/>
</dbReference>
<dbReference type="CDD" id="cd11336">
    <property type="entry name" value="AmyAc_MTSase"/>
    <property type="match status" value="1"/>
</dbReference>